<name>A0A835S6G0_VANPL</name>
<gene>
    <name evidence="1" type="ORF">HPP92_003063</name>
</gene>
<comment type="caution">
    <text evidence="1">The sequence shown here is derived from an EMBL/GenBank/DDBJ whole genome shotgun (WGS) entry which is preliminary data.</text>
</comment>
<dbReference type="Proteomes" id="UP000636800">
    <property type="component" value="Chromosome 1"/>
</dbReference>
<evidence type="ECO:0000313" key="2">
    <source>
        <dbReference type="Proteomes" id="UP000636800"/>
    </source>
</evidence>
<evidence type="ECO:0000313" key="1">
    <source>
        <dbReference type="EMBL" id="KAG0498372.1"/>
    </source>
</evidence>
<dbReference type="EMBL" id="JADCNL010000001">
    <property type="protein sequence ID" value="KAG0498372.1"/>
    <property type="molecule type" value="Genomic_DNA"/>
</dbReference>
<dbReference type="AlphaFoldDB" id="A0A835S6G0"/>
<sequence>MGYDAMANNASVPVISRDFGKKKKGNRSAKLKQCKLDARREQWLSQDMNVEGQLC</sequence>
<keyword evidence="2" id="KW-1185">Reference proteome</keyword>
<reference evidence="1 2" key="1">
    <citation type="journal article" date="2020" name="Nat. Food">
        <title>A phased Vanilla planifolia genome enables genetic improvement of flavour and production.</title>
        <authorList>
            <person name="Hasing T."/>
            <person name="Tang H."/>
            <person name="Brym M."/>
            <person name="Khazi F."/>
            <person name="Huang T."/>
            <person name="Chambers A.H."/>
        </authorList>
    </citation>
    <scope>NUCLEOTIDE SEQUENCE [LARGE SCALE GENOMIC DNA]</scope>
    <source>
        <tissue evidence="1">Leaf</tissue>
    </source>
</reference>
<organism evidence="1 2">
    <name type="scientific">Vanilla planifolia</name>
    <name type="common">Vanilla</name>
    <dbReference type="NCBI Taxonomy" id="51239"/>
    <lineage>
        <taxon>Eukaryota</taxon>
        <taxon>Viridiplantae</taxon>
        <taxon>Streptophyta</taxon>
        <taxon>Embryophyta</taxon>
        <taxon>Tracheophyta</taxon>
        <taxon>Spermatophyta</taxon>
        <taxon>Magnoliopsida</taxon>
        <taxon>Liliopsida</taxon>
        <taxon>Asparagales</taxon>
        <taxon>Orchidaceae</taxon>
        <taxon>Vanilloideae</taxon>
        <taxon>Vanilleae</taxon>
        <taxon>Vanilla</taxon>
    </lineage>
</organism>
<dbReference type="OrthoDB" id="374045at2759"/>
<accession>A0A835S6G0</accession>
<proteinExistence type="predicted"/>
<protein>
    <submittedName>
        <fullName evidence="1">Uncharacterized protein</fullName>
    </submittedName>
</protein>